<evidence type="ECO:0000256" key="4">
    <source>
        <dbReference type="ARBA" id="ARBA00023067"/>
    </source>
</evidence>
<evidence type="ECO:0000256" key="7">
    <source>
        <dbReference type="SAM" id="Coils"/>
    </source>
</evidence>
<feature type="region of interest" description="Disordered" evidence="8">
    <location>
        <begin position="1216"/>
        <end position="1331"/>
    </location>
</feature>
<organism evidence="10 11">
    <name type="scientific">Triparma laevis f. longispina</name>
    <dbReference type="NCBI Taxonomy" id="1714387"/>
    <lineage>
        <taxon>Eukaryota</taxon>
        <taxon>Sar</taxon>
        <taxon>Stramenopiles</taxon>
        <taxon>Ochrophyta</taxon>
        <taxon>Bolidophyceae</taxon>
        <taxon>Parmales</taxon>
        <taxon>Triparmaceae</taxon>
        <taxon>Triparma</taxon>
    </lineage>
</organism>
<dbReference type="GO" id="GO:0000796">
    <property type="term" value="C:condensin complex"/>
    <property type="evidence" value="ECO:0007669"/>
    <property type="project" value="TreeGrafter"/>
</dbReference>
<feature type="compositionally biased region" description="Basic and acidic residues" evidence="8">
    <location>
        <begin position="877"/>
        <end position="892"/>
    </location>
</feature>
<dbReference type="GO" id="GO:0051301">
    <property type="term" value="P:cell division"/>
    <property type="evidence" value="ECO:0007669"/>
    <property type="project" value="UniProtKB-KW"/>
</dbReference>
<evidence type="ECO:0000256" key="5">
    <source>
        <dbReference type="ARBA" id="ARBA00023242"/>
    </source>
</evidence>
<feature type="compositionally biased region" description="Acidic residues" evidence="8">
    <location>
        <begin position="1259"/>
        <end position="1268"/>
    </location>
</feature>
<proteinExistence type="predicted"/>
<dbReference type="GO" id="GO:0005634">
    <property type="term" value="C:nucleus"/>
    <property type="evidence" value="ECO:0007669"/>
    <property type="project" value="UniProtKB-SubCell"/>
</dbReference>
<feature type="compositionally biased region" description="Acidic residues" evidence="8">
    <location>
        <begin position="348"/>
        <end position="366"/>
    </location>
</feature>
<dbReference type="SUPFAM" id="SSF48371">
    <property type="entry name" value="ARM repeat"/>
    <property type="match status" value="1"/>
</dbReference>
<protein>
    <recommendedName>
        <fullName evidence="9">Condensin complex subunit 1 C-terminal domain-containing protein</fullName>
    </recommendedName>
</protein>
<feature type="region of interest" description="Disordered" evidence="8">
    <location>
        <begin position="1"/>
        <end position="40"/>
    </location>
</feature>
<dbReference type="GO" id="GO:0007076">
    <property type="term" value="P:mitotic chromosome condensation"/>
    <property type="evidence" value="ECO:0007669"/>
    <property type="project" value="InterPro"/>
</dbReference>
<reference evidence="11" key="1">
    <citation type="journal article" date="2023" name="Commun. Biol.">
        <title>Genome analysis of Parmales, the sister group of diatoms, reveals the evolutionary specialization of diatoms from phago-mixotrophs to photoautotrophs.</title>
        <authorList>
            <person name="Ban H."/>
            <person name="Sato S."/>
            <person name="Yoshikawa S."/>
            <person name="Yamada K."/>
            <person name="Nakamura Y."/>
            <person name="Ichinomiya M."/>
            <person name="Sato N."/>
            <person name="Blanc-Mathieu R."/>
            <person name="Endo H."/>
            <person name="Kuwata A."/>
            <person name="Ogata H."/>
        </authorList>
    </citation>
    <scope>NUCLEOTIDE SEQUENCE [LARGE SCALE GENOMIC DNA]</scope>
    <source>
        <strain evidence="11">NIES 3700</strain>
    </source>
</reference>
<keyword evidence="11" id="KW-1185">Reference proteome</keyword>
<name>A0A9W7AVS7_9STRA</name>
<dbReference type="EMBL" id="BRXW01000819">
    <property type="protein sequence ID" value="GMH77491.1"/>
    <property type="molecule type" value="Genomic_DNA"/>
</dbReference>
<dbReference type="PANTHER" id="PTHR14222:SF2">
    <property type="entry name" value="CONDENSIN COMPLEX SUBUNIT 1"/>
    <property type="match status" value="1"/>
</dbReference>
<evidence type="ECO:0000313" key="11">
    <source>
        <dbReference type="Proteomes" id="UP001165122"/>
    </source>
</evidence>
<dbReference type="GO" id="GO:0000779">
    <property type="term" value="C:condensed chromosome, centromeric region"/>
    <property type="evidence" value="ECO:0007669"/>
    <property type="project" value="TreeGrafter"/>
</dbReference>
<feature type="compositionally biased region" description="Basic and acidic residues" evidence="8">
    <location>
        <begin position="1222"/>
        <end position="1234"/>
    </location>
</feature>
<dbReference type="Proteomes" id="UP001165122">
    <property type="component" value="Unassembled WGS sequence"/>
</dbReference>
<dbReference type="GO" id="GO:0010032">
    <property type="term" value="P:meiotic chromosome condensation"/>
    <property type="evidence" value="ECO:0007669"/>
    <property type="project" value="TreeGrafter"/>
</dbReference>
<evidence type="ECO:0000259" key="9">
    <source>
        <dbReference type="Pfam" id="PF12717"/>
    </source>
</evidence>
<dbReference type="Gene3D" id="1.25.10.10">
    <property type="entry name" value="Leucine-rich Repeat Variant"/>
    <property type="match status" value="2"/>
</dbReference>
<feature type="region of interest" description="Disordered" evidence="8">
    <location>
        <begin position="348"/>
        <end position="372"/>
    </location>
</feature>
<evidence type="ECO:0000256" key="6">
    <source>
        <dbReference type="ARBA" id="ARBA00023306"/>
    </source>
</evidence>
<feature type="compositionally biased region" description="Gly residues" evidence="8">
    <location>
        <begin position="1281"/>
        <end position="1293"/>
    </location>
</feature>
<keyword evidence="6" id="KW-0131">Cell cycle</keyword>
<keyword evidence="5" id="KW-0539">Nucleus</keyword>
<dbReference type="OrthoDB" id="436262at2759"/>
<comment type="subcellular location">
    <subcellularLocation>
        <location evidence="1">Nucleus</location>
    </subcellularLocation>
</comment>
<feature type="coiled-coil region" evidence="7">
    <location>
        <begin position="475"/>
        <end position="524"/>
    </location>
</feature>
<dbReference type="Pfam" id="PF12717">
    <property type="entry name" value="Cnd1"/>
    <property type="match status" value="1"/>
</dbReference>
<evidence type="ECO:0000313" key="10">
    <source>
        <dbReference type="EMBL" id="GMH77491.1"/>
    </source>
</evidence>
<feature type="domain" description="Condensin complex subunit 1 C-terminal" evidence="9">
    <location>
        <begin position="995"/>
        <end position="1154"/>
    </location>
</feature>
<dbReference type="InterPro" id="IPR016024">
    <property type="entry name" value="ARM-type_fold"/>
</dbReference>
<dbReference type="GO" id="GO:0042393">
    <property type="term" value="F:histone binding"/>
    <property type="evidence" value="ECO:0007669"/>
    <property type="project" value="TreeGrafter"/>
</dbReference>
<evidence type="ECO:0000256" key="1">
    <source>
        <dbReference type="ARBA" id="ARBA00004123"/>
    </source>
</evidence>
<dbReference type="InterPro" id="IPR011989">
    <property type="entry name" value="ARM-like"/>
</dbReference>
<evidence type="ECO:0000256" key="2">
    <source>
        <dbReference type="ARBA" id="ARBA00022618"/>
    </source>
</evidence>
<feature type="compositionally biased region" description="Basic and acidic residues" evidence="8">
    <location>
        <begin position="1243"/>
        <end position="1258"/>
    </location>
</feature>
<evidence type="ECO:0000256" key="3">
    <source>
        <dbReference type="ARBA" id="ARBA00022776"/>
    </source>
</evidence>
<comment type="caution">
    <text evidence="10">The sequence shown here is derived from an EMBL/GenBank/DDBJ whole genome shotgun (WGS) entry which is preliminary data.</text>
</comment>
<keyword evidence="2" id="KW-0132">Cell division</keyword>
<gene>
    <name evidence="10" type="ORF">TrLO_g11780</name>
</gene>
<accession>A0A9W7AVS7</accession>
<keyword evidence="3" id="KW-0498">Mitosis</keyword>
<dbReference type="PANTHER" id="PTHR14222">
    <property type="entry name" value="CONDENSIN"/>
    <property type="match status" value="1"/>
</dbReference>
<dbReference type="InterPro" id="IPR032682">
    <property type="entry name" value="Cnd1_C"/>
</dbReference>
<sequence length="1331" mass="147769">MTSSNQRFTFPPSLASFEEAPYNFSPYPEEFNEDAEGGERDGEFKRLLEDCGRVIDSDEGLSTSSTQDEPCTYAQTQTCPHRLLHQNLYTLIRKFTSLSPPLQNELLTMLRSTLASSLKTLSATDDFITNSSYSKIGLLMYWLSSIMSSTENAYKLSKSSTKSATTSDNFSTMLLLSHAFNEYSNRMWTRGVRDESYVMCPARLAFQSIENKHQKNSTTKKISTKIISNTVKGGSCESTVVAGLVDLMCSCDSAAGEVAMVCKLTGSESFGQEILRDVITSCRNGSGKGEISACNFLPMLAVHQGNLIVKNWSLIMPLLGRDVYQFRSAVCECVGVVCGGKVEVVEEEKEEEEEEVEEQEEEDEVKQEDKPNREKTVNQLLDVLTQRGHDQSSFTRTSVLKSFRTLLPTLPVDRFQPVTELAIDRLKDKTVIVRRNAMILLKGCLEENPFSGSLDPTPYEKKLTELKKWFEENELDSAIAAKKVATLQKEEEEREGMAISEEAAEQNRQEIEHAIKTLEGYVEEEQSDSEENLAKQSERAAKIKALQFTTSALLFISSLESVNESLSLMLLSKSMSDVTEALKFFVRAKEFSLPCAVSGMRKALSLVFSNEKTIQEQVLTAFTEVFLSVPGSAGKQLLEPKQIAHNLIVLCGESTMSERTSIEEALRQIVSKETIPNEVFLILWSVASKATGPARSAAMLVLSMASSADASIVDSSSRLRHLCESGFGSYVETRKDYSVARSAARALMKVGRIERGTGNEAKMLIGEDIIEGLCTVIRGDWINDAVDGDEVTRKWFGAAEDSINALFSFASEPDFHASEMIKSMSTLTFSEDEASPLQLARFLFVVGHIAIKLLLYTESLTKELKKANSTKTVVKQEAADKKKRENKKKKDGEESDDDAIEAELGVAQEQEAVTEQMMADIAEKEIVGRGLLGVFGPIILRVVADESGEFNDNLLKQCAMLALCKFSCISNAFCTKNLPLILTSLSKNADEDTTLRANTVIALGDIAFRFPNTFEPYTPYLYKNLRDGSDRVKRHAMMVLTHLILNDMIKVKGQVCEVAMLIVSDDVSLNDMSRLLFNELSKRSNNPVYNLIPDVVGQMSVNDAVRKADFKTIMTFLLGFITKDRQSDGLVDKLVKRFETAASIKVKRDLTFCIATLKVTEKAVKILNDAFKLYKDSLYDEEIFGYFMNILKKGKSFANANMKQVVEELENKIQEENTAGSENHDAANKAERAKQKAAKRQANKIERKKALAKKKQELDDIEEEDDFIEYNPNDKKKGEVKGGVGEGGGVGGGENDENVNANDGGIFGSVGVEKKDRRGYGGRSKKSRIPA</sequence>
<keyword evidence="4" id="KW-0226">DNA condensation</keyword>
<evidence type="ECO:0000256" key="8">
    <source>
        <dbReference type="SAM" id="MobiDB-lite"/>
    </source>
</evidence>
<dbReference type="InterPro" id="IPR026971">
    <property type="entry name" value="CND1/NCAPD3"/>
</dbReference>
<keyword evidence="7" id="KW-0175">Coiled coil</keyword>
<feature type="region of interest" description="Disordered" evidence="8">
    <location>
        <begin position="875"/>
        <end position="898"/>
    </location>
</feature>